<name>A0A1F6GF79_9PROT</name>
<sequence length="354" mass="39568">MKELSIFKGKRVLVTGHTGFKGSWLSQWLLELGAQVTGLALAPLNDQEHFCLAGLEKHLDHQVCDIRDLNGVNQVFAKAKPEILFHLAAQPLVRYSYEAPKETFDTNVGGSLNILEAARRSPNLGAVVFVTTDKCYQNQEWHHGYRENDRLGGHDPYSASKAAAEILFQSYLRSFFDQNPEIGLASGRAGNVIGGGDWAKDRIVPDCIRALAQGNPVRLRNPKATRPWQHVLDPLFGYLKLAARLYENPKAYPDAFNFGPAISSIQPVGRLAEAVVEAWGSGKLEISQDPNAVHEATLLHLNCDLAYQKLDWEPVWGFERAVKETTLWYLKQHQGQSVPELTQTQIKTFTQDLK</sequence>
<dbReference type="CDD" id="cd05252">
    <property type="entry name" value="CDP_GD_SDR_e"/>
    <property type="match status" value="1"/>
</dbReference>
<dbReference type="Gene3D" id="3.90.25.10">
    <property type="entry name" value="UDP-galactose 4-epimerase, domain 1"/>
    <property type="match status" value="1"/>
</dbReference>
<evidence type="ECO:0000259" key="1">
    <source>
        <dbReference type="Pfam" id="PF16363"/>
    </source>
</evidence>
<reference evidence="2 3" key="1">
    <citation type="journal article" date="2016" name="Nat. Commun.">
        <title>Thousands of microbial genomes shed light on interconnected biogeochemical processes in an aquifer system.</title>
        <authorList>
            <person name="Anantharaman K."/>
            <person name="Brown C.T."/>
            <person name="Hug L.A."/>
            <person name="Sharon I."/>
            <person name="Castelle C.J."/>
            <person name="Probst A.J."/>
            <person name="Thomas B.C."/>
            <person name="Singh A."/>
            <person name="Wilkins M.J."/>
            <person name="Karaoz U."/>
            <person name="Brodie E.L."/>
            <person name="Williams K.H."/>
            <person name="Hubbard S.S."/>
            <person name="Banfield J.F."/>
        </authorList>
    </citation>
    <scope>NUCLEOTIDE SEQUENCE [LARGE SCALE GENOMIC DNA]</scope>
</reference>
<dbReference type="InterPro" id="IPR016040">
    <property type="entry name" value="NAD(P)-bd_dom"/>
</dbReference>
<comment type="caution">
    <text evidence="2">The sequence shown here is derived from an EMBL/GenBank/DDBJ whole genome shotgun (WGS) entry which is preliminary data.</text>
</comment>
<proteinExistence type="predicted"/>
<dbReference type="InterPro" id="IPR036291">
    <property type="entry name" value="NAD(P)-bd_dom_sf"/>
</dbReference>
<dbReference type="Gene3D" id="3.40.50.720">
    <property type="entry name" value="NAD(P)-binding Rossmann-like Domain"/>
    <property type="match status" value="1"/>
</dbReference>
<dbReference type="STRING" id="1817772.A2527_03310"/>
<evidence type="ECO:0000313" key="3">
    <source>
        <dbReference type="Proteomes" id="UP000178449"/>
    </source>
</evidence>
<dbReference type="Proteomes" id="UP000178449">
    <property type="component" value="Unassembled WGS sequence"/>
</dbReference>
<dbReference type="SUPFAM" id="SSF51735">
    <property type="entry name" value="NAD(P)-binding Rossmann-fold domains"/>
    <property type="match status" value="1"/>
</dbReference>
<protein>
    <submittedName>
        <fullName evidence="2">CDP-glucose 4,6-dehydratase</fullName>
    </submittedName>
</protein>
<dbReference type="Pfam" id="PF16363">
    <property type="entry name" value="GDP_Man_Dehyd"/>
    <property type="match status" value="1"/>
</dbReference>
<dbReference type="PANTHER" id="PTHR43000">
    <property type="entry name" value="DTDP-D-GLUCOSE 4,6-DEHYDRATASE-RELATED"/>
    <property type="match status" value="1"/>
</dbReference>
<dbReference type="NCBIfam" id="TIGR02622">
    <property type="entry name" value="CDP_4_6_dhtase"/>
    <property type="match status" value="1"/>
</dbReference>
<dbReference type="EMBL" id="MFNE01000010">
    <property type="protein sequence ID" value="OGG96770.1"/>
    <property type="molecule type" value="Genomic_DNA"/>
</dbReference>
<gene>
    <name evidence="2" type="ORF">A2527_03310</name>
</gene>
<evidence type="ECO:0000313" key="2">
    <source>
        <dbReference type="EMBL" id="OGG96770.1"/>
    </source>
</evidence>
<accession>A0A1F6GF79</accession>
<feature type="domain" description="NAD(P)-binding" evidence="1">
    <location>
        <begin position="13"/>
        <end position="325"/>
    </location>
</feature>
<dbReference type="AlphaFoldDB" id="A0A1F6GF79"/>
<organism evidence="2 3">
    <name type="scientific">Candidatus Lambdaproteobacteria bacterium RIFOXYD2_FULL_50_16</name>
    <dbReference type="NCBI Taxonomy" id="1817772"/>
    <lineage>
        <taxon>Bacteria</taxon>
        <taxon>Pseudomonadati</taxon>
        <taxon>Pseudomonadota</taxon>
        <taxon>Candidatus Lambdaproteobacteria</taxon>
    </lineage>
</organism>
<dbReference type="InterPro" id="IPR013445">
    <property type="entry name" value="CDP_4_6_deHydtase"/>
</dbReference>